<dbReference type="Proteomes" id="UP000027002">
    <property type="component" value="Chromosome 1"/>
</dbReference>
<keyword evidence="3" id="KW-1185">Reference proteome</keyword>
<sequence>MKFLLPLALLTAAAAAAAAASQSCSEEDHAEISGCLAAISSREKNCASDPICLCANSVQLVHCFVRCPGGALNEMMEEKSRRLCAVKKGPSL</sequence>
<evidence type="ECO:0000313" key="2">
    <source>
        <dbReference type="EMBL" id="QUC17431.1"/>
    </source>
</evidence>
<dbReference type="GeneID" id="66062450"/>
<dbReference type="AlphaFoldDB" id="A0A8E5MEL7"/>
<organism evidence="2 3">
    <name type="scientific">Ustilaginoidea virens</name>
    <name type="common">Rice false smut fungus</name>
    <name type="synonym">Villosiclava virens</name>
    <dbReference type="NCBI Taxonomy" id="1159556"/>
    <lineage>
        <taxon>Eukaryota</taxon>
        <taxon>Fungi</taxon>
        <taxon>Dikarya</taxon>
        <taxon>Ascomycota</taxon>
        <taxon>Pezizomycotina</taxon>
        <taxon>Sordariomycetes</taxon>
        <taxon>Hypocreomycetidae</taxon>
        <taxon>Hypocreales</taxon>
        <taxon>Clavicipitaceae</taxon>
        <taxon>Ustilaginoidea</taxon>
    </lineage>
</organism>
<dbReference type="EMBL" id="CP072753">
    <property type="protein sequence ID" value="QUC17431.1"/>
    <property type="molecule type" value="Genomic_DNA"/>
</dbReference>
<dbReference type="KEGG" id="uvi:66062450"/>
<feature type="signal peptide" evidence="1">
    <location>
        <begin position="1"/>
        <end position="19"/>
    </location>
</feature>
<protein>
    <recommendedName>
        <fullName evidence="4">Extracellular membrane protein CFEM domain-containing protein</fullName>
    </recommendedName>
</protein>
<dbReference type="RefSeq" id="XP_042995104.1">
    <property type="nucleotide sequence ID" value="XM_043139170.1"/>
</dbReference>
<evidence type="ECO:0008006" key="4">
    <source>
        <dbReference type="Google" id="ProtNLM"/>
    </source>
</evidence>
<name>A0A8E5MEL7_USTVR</name>
<evidence type="ECO:0000313" key="3">
    <source>
        <dbReference type="Proteomes" id="UP000027002"/>
    </source>
</evidence>
<proteinExistence type="predicted"/>
<keyword evidence="1" id="KW-0732">Signal</keyword>
<evidence type="ECO:0000256" key="1">
    <source>
        <dbReference type="SAM" id="SignalP"/>
    </source>
</evidence>
<dbReference type="PROSITE" id="PS51257">
    <property type="entry name" value="PROKAR_LIPOPROTEIN"/>
    <property type="match status" value="1"/>
</dbReference>
<gene>
    <name evidence="2" type="ORF">UV8b_01672</name>
</gene>
<feature type="chain" id="PRO_5034225790" description="Extracellular membrane protein CFEM domain-containing protein" evidence="1">
    <location>
        <begin position="20"/>
        <end position="92"/>
    </location>
</feature>
<accession>A0A8E5MEL7</accession>
<reference evidence="2" key="1">
    <citation type="submission" date="2020-03" db="EMBL/GenBank/DDBJ databases">
        <title>A mixture of massive structural variations and highly conserved coding sequences in Ustilaginoidea virens genome.</title>
        <authorList>
            <person name="Zhang K."/>
            <person name="Zhao Z."/>
            <person name="Zhang Z."/>
            <person name="Li Y."/>
            <person name="Hsiang T."/>
            <person name="Sun W."/>
        </authorList>
    </citation>
    <scope>NUCLEOTIDE SEQUENCE</scope>
    <source>
        <strain evidence="2">UV-8b</strain>
    </source>
</reference>